<dbReference type="OrthoDB" id="9810023at2"/>
<keyword evidence="2 4" id="KW-0238">DNA-binding</keyword>
<dbReference type="SUPFAM" id="SSF46689">
    <property type="entry name" value="Homeodomain-like"/>
    <property type="match status" value="1"/>
</dbReference>
<evidence type="ECO:0000256" key="3">
    <source>
        <dbReference type="ARBA" id="ARBA00023163"/>
    </source>
</evidence>
<dbReference type="Gene3D" id="1.10.357.10">
    <property type="entry name" value="Tetracycline Repressor, domain 2"/>
    <property type="match status" value="1"/>
</dbReference>
<evidence type="ECO:0000256" key="4">
    <source>
        <dbReference type="PROSITE-ProRule" id="PRU00335"/>
    </source>
</evidence>
<keyword evidence="1" id="KW-0805">Transcription regulation</keyword>
<dbReference type="SUPFAM" id="SSF48498">
    <property type="entry name" value="Tetracyclin repressor-like, C-terminal domain"/>
    <property type="match status" value="1"/>
</dbReference>
<accession>A0A0N8PPZ4</accession>
<comment type="caution">
    <text evidence="6">The sequence shown here is derived from an EMBL/GenBank/DDBJ whole genome shotgun (WGS) entry which is preliminary data.</text>
</comment>
<evidence type="ECO:0000256" key="2">
    <source>
        <dbReference type="ARBA" id="ARBA00023125"/>
    </source>
</evidence>
<reference evidence="6 7" key="1">
    <citation type="submission" date="2015-09" db="EMBL/GenBank/DDBJ databases">
        <title>Draft genome sequence of Alicyclobacillus ferrooxydans DSM 22381.</title>
        <authorList>
            <person name="Hemp J."/>
        </authorList>
    </citation>
    <scope>NUCLEOTIDE SEQUENCE [LARGE SCALE GENOMIC DNA]</scope>
    <source>
        <strain evidence="6 7">TC-34</strain>
    </source>
</reference>
<evidence type="ECO:0000259" key="5">
    <source>
        <dbReference type="PROSITE" id="PS50977"/>
    </source>
</evidence>
<dbReference type="GO" id="GO:0003677">
    <property type="term" value="F:DNA binding"/>
    <property type="evidence" value="ECO:0007669"/>
    <property type="project" value="UniProtKB-UniRule"/>
</dbReference>
<name>A0A0N8PPZ4_9BACL</name>
<dbReference type="Proteomes" id="UP000050482">
    <property type="component" value="Unassembled WGS sequence"/>
</dbReference>
<dbReference type="PATRIC" id="fig|471514.4.peg.402"/>
<keyword evidence="3" id="KW-0804">Transcription</keyword>
<dbReference type="PROSITE" id="PS50977">
    <property type="entry name" value="HTH_TETR_2"/>
    <property type="match status" value="1"/>
</dbReference>
<dbReference type="InterPro" id="IPR009057">
    <property type="entry name" value="Homeodomain-like_sf"/>
</dbReference>
<feature type="DNA-binding region" description="H-T-H motif" evidence="4">
    <location>
        <begin position="26"/>
        <end position="45"/>
    </location>
</feature>
<gene>
    <name evidence="6" type="ORF">AN477_01965</name>
</gene>
<dbReference type="AlphaFoldDB" id="A0A0N8PPZ4"/>
<dbReference type="InterPro" id="IPR036271">
    <property type="entry name" value="Tet_transcr_reg_TetR-rel_C_sf"/>
</dbReference>
<protein>
    <recommendedName>
        <fullName evidence="5">HTH tetR-type domain-containing protein</fullName>
    </recommendedName>
</protein>
<dbReference type="PANTHER" id="PTHR47506">
    <property type="entry name" value="TRANSCRIPTIONAL REGULATORY PROTEIN"/>
    <property type="match status" value="1"/>
</dbReference>
<organism evidence="6 7">
    <name type="scientific">Alicyclobacillus ferrooxydans</name>
    <dbReference type="NCBI Taxonomy" id="471514"/>
    <lineage>
        <taxon>Bacteria</taxon>
        <taxon>Bacillati</taxon>
        <taxon>Bacillota</taxon>
        <taxon>Bacilli</taxon>
        <taxon>Bacillales</taxon>
        <taxon>Alicyclobacillaceae</taxon>
        <taxon>Alicyclobacillus</taxon>
    </lineage>
</organism>
<sequence length="196" mass="22458">MASEVRQRILDTASRLFYEEGIQNVGVDRIVSESSVAKMSLYKHFRSKDELIVEFLRCSHEQWKGWFVEAVENYNRSLNHRILACFHALNEWIHINDFRGCPFINSVVELANAEHPGAAVAYEHRTFIRSYFSEQVSLQALQVSDELTEQLLILMDGAIIGAMMGNKEAAKQAGRAAMRLLNPTNPDDRKEWNSIE</sequence>
<proteinExistence type="predicted"/>
<dbReference type="PRINTS" id="PR00455">
    <property type="entry name" value="HTHTETR"/>
</dbReference>
<dbReference type="STRING" id="471514.AN477_01965"/>
<evidence type="ECO:0000256" key="1">
    <source>
        <dbReference type="ARBA" id="ARBA00023015"/>
    </source>
</evidence>
<dbReference type="RefSeq" id="WP_054967489.1">
    <property type="nucleotide sequence ID" value="NZ_LJCO01000008.1"/>
</dbReference>
<dbReference type="PANTHER" id="PTHR47506:SF3">
    <property type="entry name" value="HTH-TYPE TRANSCRIPTIONAL REGULATOR LMRA"/>
    <property type="match status" value="1"/>
</dbReference>
<feature type="domain" description="HTH tetR-type" evidence="5">
    <location>
        <begin position="3"/>
        <end position="63"/>
    </location>
</feature>
<evidence type="ECO:0000313" key="6">
    <source>
        <dbReference type="EMBL" id="KPV45693.1"/>
    </source>
</evidence>
<keyword evidence="7" id="KW-1185">Reference proteome</keyword>
<dbReference type="InterPro" id="IPR001647">
    <property type="entry name" value="HTH_TetR"/>
</dbReference>
<evidence type="ECO:0000313" key="7">
    <source>
        <dbReference type="Proteomes" id="UP000050482"/>
    </source>
</evidence>
<dbReference type="Pfam" id="PF00440">
    <property type="entry name" value="TetR_N"/>
    <property type="match status" value="1"/>
</dbReference>
<dbReference type="EMBL" id="LJCO01000008">
    <property type="protein sequence ID" value="KPV45693.1"/>
    <property type="molecule type" value="Genomic_DNA"/>
</dbReference>